<proteinExistence type="predicted"/>
<organism evidence="2 3">
    <name type="scientific">Enterobacter cancerogenus</name>
    <dbReference type="NCBI Taxonomy" id="69218"/>
    <lineage>
        <taxon>Bacteria</taxon>
        <taxon>Pseudomonadati</taxon>
        <taxon>Pseudomonadota</taxon>
        <taxon>Gammaproteobacteria</taxon>
        <taxon>Enterobacterales</taxon>
        <taxon>Enterobacteriaceae</taxon>
        <taxon>Enterobacter</taxon>
        <taxon>Enterobacter cloacae complex</taxon>
    </lineage>
</organism>
<reference evidence="2 3" key="1">
    <citation type="submission" date="2019-03" db="EMBL/GenBank/DDBJ databases">
        <authorList>
            <consortium name="Pathogen Informatics"/>
        </authorList>
    </citation>
    <scope>NUCLEOTIDE SEQUENCE [LARGE SCALE GENOMIC DNA]</scope>
    <source>
        <strain evidence="2 3">NCTC12126</strain>
    </source>
</reference>
<dbReference type="GO" id="GO:0003677">
    <property type="term" value="F:DNA binding"/>
    <property type="evidence" value="ECO:0007669"/>
    <property type="project" value="InterPro"/>
</dbReference>
<name>A0A484WTV8_9ENTR</name>
<dbReference type="AlphaFoldDB" id="A0A484WTV8"/>
<gene>
    <name evidence="2" type="ORF">NCTC12126_00928</name>
</gene>
<evidence type="ECO:0000313" key="3">
    <source>
        <dbReference type="Proteomes" id="UP000351155"/>
    </source>
</evidence>
<dbReference type="InterPro" id="IPR010982">
    <property type="entry name" value="Lambda_DNA-bd_dom_sf"/>
</dbReference>
<accession>A0A484WTV8</accession>
<dbReference type="Proteomes" id="UP000351155">
    <property type="component" value="Unassembled WGS sequence"/>
</dbReference>
<evidence type="ECO:0000259" key="1">
    <source>
        <dbReference type="PROSITE" id="PS50943"/>
    </source>
</evidence>
<dbReference type="InterPro" id="IPR001387">
    <property type="entry name" value="Cro/C1-type_HTH"/>
</dbReference>
<dbReference type="EMBL" id="CAADIW010000004">
    <property type="protein sequence ID" value="VFS14349.1"/>
    <property type="molecule type" value="Genomic_DNA"/>
</dbReference>
<dbReference type="SUPFAM" id="SSF47413">
    <property type="entry name" value="lambda repressor-like DNA-binding domains"/>
    <property type="match status" value="1"/>
</dbReference>
<dbReference type="PROSITE" id="PS50943">
    <property type="entry name" value="HTH_CROC1"/>
    <property type="match status" value="1"/>
</dbReference>
<evidence type="ECO:0000313" key="2">
    <source>
        <dbReference type="EMBL" id="VFS14349.1"/>
    </source>
</evidence>
<feature type="domain" description="HTH cro/C1-type" evidence="1">
    <location>
        <begin position="68"/>
        <end position="109"/>
    </location>
</feature>
<sequence>METNPEYRAAWLAEHRKGDNLGYLHHDYMNDSVFSVAFECKNQYRKECLVKHLEEWRNFGGVSSAVISARMGIDIRSVWRIEKNPLNVTINTIARYAHACGLKISLEMI</sequence>
<dbReference type="Gene3D" id="1.10.260.40">
    <property type="entry name" value="lambda repressor-like DNA-binding domains"/>
    <property type="match status" value="1"/>
</dbReference>
<dbReference type="CDD" id="cd00093">
    <property type="entry name" value="HTH_XRE"/>
    <property type="match status" value="1"/>
</dbReference>
<protein>
    <submittedName>
        <fullName evidence="2">Helix-turn-helix domain-containing protein</fullName>
    </submittedName>
</protein>